<evidence type="ECO:0000256" key="1">
    <source>
        <dbReference type="ARBA" id="ARBA00001935"/>
    </source>
</evidence>
<keyword evidence="7" id="KW-0560">Oxidoreductase</keyword>
<keyword evidence="6" id="KW-0256">Endoplasmic reticulum</keyword>
<dbReference type="Gramene" id="KCW83988">
    <property type="protein sequence ID" value="KCW83988"/>
    <property type="gene ID" value="EUGRSUZ_B00861"/>
</dbReference>
<dbReference type="OMA" id="HEYISNT"/>
<evidence type="ECO:0000256" key="10">
    <source>
        <dbReference type="ARBA" id="ARBA00023180"/>
    </source>
</evidence>
<protein>
    <recommendedName>
        <fullName evidence="16">Plastocyanin-like domain-containing protein</fullName>
    </recommendedName>
</protein>
<evidence type="ECO:0000313" key="15">
    <source>
        <dbReference type="EMBL" id="KCW83988.1"/>
    </source>
</evidence>
<organism evidence="15">
    <name type="scientific">Eucalyptus grandis</name>
    <name type="common">Flooded gum</name>
    <dbReference type="NCBI Taxonomy" id="71139"/>
    <lineage>
        <taxon>Eukaryota</taxon>
        <taxon>Viridiplantae</taxon>
        <taxon>Streptophyta</taxon>
        <taxon>Embryophyta</taxon>
        <taxon>Tracheophyta</taxon>
        <taxon>Spermatophyta</taxon>
        <taxon>Magnoliopsida</taxon>
        <taxon>eudicotyledons</taxon>
        <taxon>Gunneridae</taxon>
        <taxon>Pentapetalae</taxon>
        <taxon>rosids</taxon>
        <taxon>malvids</taxon>
        <taxon>Myrtales</taxon>
        <taxon>Myrtaceae</taxon>
        <taxon>Myrtoideae</taxon>
        <taxon>Eucalypteae</taxon>
        <taxon>Eucalyptus</taxon>
    </lineage>
</organism>
<dbReference type="PANTHER" id="PTHR48461">
    <property type="entry name" value="MULTICOPPER OXIDASE LPR1-LIKE"/>
    <property type="match status" value="1"/>
</dbReference>
<dbReference type="PANTHER" id="PTHR48461:SF1">
    <property type="entry name" value="MULTICOPPER OXIDASE LPR1-LIKE"/>
    <property type="match status" value="1"/>
</dbReference>
<evidence type="ECO:0000259" key="12">
    <source>
        <dbReference type="Pfam" id="PF00394"/>
    </source>
</evidence>
<dbReference type="Pfam" id="PF07731">
    <property type="entry name" value="Cu-oxidase_2"/>
    <property type="match status" value="1"/>
</dbReference>
<evidence type="ECO:0000256" key="5">
    <source>
        <dbReference type="ARBA" id="ARBA00022729"/>
    </source>
</evidence>
<evidence type="ECO:0000256" key="7">
    <source>
        <dbReference type="ARBA" id="ARBA00023002"/>
    </source>
</evidence>
<proteinExistence type="inferred from homology"/>
<dbReference type="InterPro" id="IPR011707">
    <property type="entry name" value="Cu-oxidase-like_N"/>
</dbReference>
<dbReference type="Gene3D" id="2.60.40.420">
    <property type="entry name" value="Cupredoxins - blue copper proteins"/>
    <property type="match status" value="3"/>
</dbReference>
<dbReference type="SUPFAM" id="SSF49503">
    <property type="entry name" value="Cupredoxins"/>
    <property type="match status" value="3"/>
</dbReference>
<dbReference type="InterPro" id="IPR008972">
    <property type="entry name" value="Cupredoxin"/>
</dbReference>
<evidence type="ECO:0000259" key="14">
    <source>
        <dbReference type="Pfam" id="PF07732"/>
    </source>
</evidence>
<dbReference type="GO" id="GO:0016491">
    <property type="term" value="F:oxidoreductase activity"/>
    <property type="evidence" value="ECO:0007669"/>
    <property type="project" value="UniProtKB-KW"/>
</dbReference>
<dbReference type="CDD" id="cd13844">
    <property type="entry name" value="CuRO_1_BOD_CotA_like"/>
    <property type="match status" value="1"/>
</dbReference>
<comment type="subcellular location">
    <subcellularLocation>
        <location evidence="2">Endoplasmic reticulum membrane</location>
        <topology evidence="2">Peripheral membrane protein</topology>
    </subcellularLocation>
</comment>
<evidence type="ECO:0000256" key="4">
    <source>
        <dbReference type="ARBA" id="ARBA00022723"/>
    </source>
</evidence>
<feature type="chain" id="PRO_5001574932" description="Plastocyanin-like domain-containing protein" evidence="11">
    <location>
        <begin position="24"/>
        <end position="611"/>
    </location>
</feature>
<dbReference type="GO" id="GO:0005507">
    <property type="term" value="F:copper ion binding"/>
    <property type="evidence" value="ECO:0007669"/>
    <property type="project" value="InterPro"/>
</dbReference>
<dbReference type="Pfam" id="PF00394">
    <property type="entry name" value="Cu-oxidase"/>
    <property type="match status" value="1"/>
</dbReference>
<dbReference type="GO" id="GO:0005789">
    <property type="term" value="C:endoplasmic reticulum membrane"/>
    <property type="evidence" value="ECO:0007669"/>
    <property type="project" value="UniProtKB-SubCell"/>
</dbReference>
<evidence type="ECO:0000256" key="6">
    <source>
        <dbReference type="ARBA" id="ARBA00022824"/>
    </source>
</evidence>
<keyword evidence="9" id="KW-0472">Membrane</keyword>
<dbReference type="InterPro" id="IPR001117">
    <property type="entry name" value="Cu-oxidase_2nd"/>
</dbReference>
<comment type="similarity">
    <text evidence="3">Belongs to the multicopper oxidase family.</text>
</comment>
<dbReference type="AlphaFoldDB" id="A0A059CZU9"/>
<evidence type="ECO:0000256" key="9">
    <source>
        <dbReference type="ARBA" id="ARBA00023136"/>
    </source>
</evidence>
<evidence type="ECO:0000256" key="11">
    <source>
        <dbReference type="SAM" id="SignalP"/>
    </source>
</evidence>
<sequence>MDIGLLSGWVLSMILVGWAVTDAQTPPPPPVTDATLFQVASSLQMYVDQLPQIPKLFGYNMVNSVPQPANLTIGMYEKTWKFHRDLPATTVFAYGASAANATVPGPAIEAIQNVPTYVTWQNFLPQSHILPWDPTIPTAIPKNGGVPTVVHLHGGISPPQSDGHALAWFTANFNETGPTWTQRTYTYPNTQHAGNLWYHDHAVGLTRVNLLAGLIGPYIIRNVSLDARLNLPLGPVFDQILMIFDRSFNTDGSLYINSTGVNPSIHPQWQPEYFGDAVIVNGKAWPYLQVQRRKHRFRIINTSNARYYRLSLTNNLTFTQIGSDGSYLPNPVTTQTILLGPSEGADAVVDFSMTAANETVLTNDAPYPYPGGNPVDQLNSKVMKFIIQPGAPSPTDNSSVPPNLKTYPVASNAIGMANTTRYITLYEYLTPTGTSTHLYINGLRFEDPVTETPRVGTTEIWEVINLTGDNHPFHMHLAAFQAVKIQQLVDLAGFTSCMTQLNDAISCNITGHTTGPLVDVPLTERTWKNVVKMAPGYMTTLLVQFFVVDDAYSVRNLDHPSEMNVRPYLYIVSHQDERLSRKGTKRGKIYVEQSQPLRENAGLKCGITKNK</sequence>
<dbReference type="GO" id="GO:0016036">
    <property type="term" value="P:cellular response to phosphate starvation"/>
    <property type="evidence" value="ECO:0007669"/>
    <property type="project" value="InterPro"/>
</dbReference>
<accession>A0A059CZU9</accession>
<keyword evidence="8" id="KW-0186">Copper</keyword>
<feature type="domain" description="Plastocyanin-like" evidence="14">
    <location>
        <begin position="147"/>
        <end position="222"/>
    </location>
</feature>
<feature type="domain" description="Plastocyanin-like" evidence="13">
    <location>
        <begin position="439"/>
        <end position="542"/>
    </location>
</feature>
<keyword evidence="4" id="KW-0479">Metal-binding</keyword>
<name>A0A059CZU9_EUCGR</name>
<evidence type="ECO:0000256" key="2">
    <source>
        <dbReference type="ARBA" id="ARBA00004406"/>
    </source>
</evidence>
<feature type="domain" description="Plastocyanin-like" evidence="12">
    <location>
        <begin position="276"/>
        <end position="353"/>
    </location>
</feature>
<evidence type="ECO:0000256" key="3">
    <source>
        <dbReference type="ARBA" id="ARBA00010609"/>
    </source>
</evidence>
<gene>
    <name evidence="15" type="ORF">EUGRSUZ_B00861</name>
</gene>
<feature type="signal peptide" evidence="11">
    <location>
        <begin position="1"/>
        <end position="23"/>
    </location>
</feature>
<evidence type="ECO:0000259" key="13">
    <source>
        <dbReference type="Pfam" id="PF07731"/>
    </source>
</evidence>
<dbReference type="eggNOG" id="ENOG502QR4X">
    <property type="taxonomic scope" value="Eukaryota"/>
</dbReference>
<dbReference type="InterPro" id="IPR052152">
    <property type="entry name" value="LPR1/LPR2"/>
</dbReference>
<keyword evidence="10" id="KW-0325">Glycoprotein</keyword>
<dbReference type="InParanoid" id="A0A059CZU9"/>
<evidence type="ECO:0000256" key="8">
    <source>
        <dbReference type="ARBA" id="ARBA00023008"/>
    </source>
</evidence>
<reference evidence="15" key="1">
    <citation type="submission" date="2013-07" db="EMBL/GenBank/DDBJ databases">
        <title>The genome of Eucalyptus grandis.</title>
        <authorList>
            <person name="Schmutz J."/>
            <person name="Hayes R."/>
            <person name="Myburg A."/>
            <person name="Tuskan G."/>
            <person name="Grattapaglia D."/>
            <person name="Rokhsar D.S."/>
        </authorList>
    </citation>
    <scope>NUCLEOTIDE SEQUENCE</scope>
    <source>
        <tissue evidence="15">Leaf extractions</tissue>
    </source>
</reference>
<evidence type="ECO:0008006" key="16">
    <source>
        <dbReference type="Google" id="ProtNLM"/>
    </source>
</evidence>
<dbReference type="EMBL" id="KK198754">
    <property type="protein sequence ID" value="KCW83988.1"/>
    <property type="molecule type" value="Genomic_DNA"/>
</dbReference>
<dbReference type="Pfam" id="PF07732">
    <property type="entry name" value="Cu-oxidase_3"/>
    <property type="match status" value="1"/>
</dbReference>
<dbReference type="CDD" id="cd13868">
    <property type="entry name" value="CuRO_2_CotA_like"/>
    <property type="match status" value="1"/>
</dbReference>
<dbReference type="FunFam" id="2.60.40.420:FF:000087">
    <property type="entry name" value="Spore coat protein A"/>
    <property type="match status" value="1"/>
</dbReference>
<comment type="cofactor">
    <cofactor evidence="1">
        <name>Cu cation</name>
        <dbReference type="ChEBI" id="CHEBI:23378"/>
    </cofactor>
</comment>
<keyword evidence="5 11" id="KW-0732">Signal</keyword>
<dbReference type="InterPro" id="IPR011706">
    <property type="entry name" value="Cu-oxidase_C"/>
</dbReference>